<organism evidence="2 3">
    <name type="scientific">Ceratodon purpureus</name>
    <name type="common">Fire moss</name>
    <name type="synonym">Dicranum purpureum</name>
    <dbReference type="NCBI Taxonomy" id="3225"/>
    <lineage>
        <taxon>Eukaryota</taxon>
        <taxon>Viridiplantae</taxon>
        <taxon>Streptophyta</taxon>
        <taxon>Embryophyta</taxon>
        <taxon>Bryophyta</taxon>
        <taxon>Bryophytina</taxon>
        <taxon>Bryopsida</taxon>
        <taxon>Dicranidae</taxon>
        <taxon>Pseudoditrichales</taxon>
        <taxon>Ditrichaceae</taxon>
        <taxon>Ceratodon</taxon>
    </lineage>
</organism>
<sequence length="231" mass="26348">MQYTTFSSRTTQHQHEEPHPIPNPTQYIIQSIEEEQRSLHHLPKNNEKLTQGTSFSNLSHFLLLHIYLPQAQDPTRTPKDKQLQHQSQQLQNRATEGATLQLLWQYGKMVQGKILLQPTLNNNDVLRKMVQEGKVEAPKIWNLRSMVEQRHIYNMEQHLTGKRSTSQPSATAHHQRISRSDHPGGSDSCSRTEEAHNTEGDPALGDVGGSPRKDSNRGRRSNDRGKSDNTT</sequence>
<accession>A0A8T0HWB0</accession>
<comment type="caution">
    <text evidence="2">The sequence shown here is derived from an EMBL/GenBank/DDBJ whole genome shotgun (WGS) entry which is preliminary data.</text>
</comment>
<evidence type="ECO:0000313" key="3">
    <source>
        <dbReference type="Proteomes" id="UP000822688"/>
    </source>
</evidence>
<dbReference type="Proteomes" id="UP000822688">
    <property type="component" value="Chromosome V"/>
</dbReference>
<dbReference type="EMBL" id="CM026426">
    <property type="protein sequence ID" value="KAG0574981.1"/>
    <property type="molecule type" value="Genomic_DNA"/>
</dbReference>
<proteinExistence type="predicted"/>
<reference evidence="2" key="1">
    <citation type="submission" date="2020-06" db="EMBL/GenBank/DDBJ databases">
        <title>WGS assembly of Ceratodon purpureus strain R40.</title>
        <authorList>
            <person name="Carey S.B."/>
            <person name="Jenkins J."/>
            <person name="Shu S."/>
            <person name="Lovell J.T."/>
            <person name="Sreedasyam A."/>
            <person name="Maumus F."/>
            <person name="Tiley G.P."/>
            <person name="Fernandez-Pozo N."/>
            <person name="Barry K."/>
            <person name="Chen C."/>
            <person name="Wang M."/>
            <person name="Lipzen A."/>
            <person name="Daum C."/>
            <person name="Saski C.A."/>
            <person name="Payton A.C."/>
            <person name="Mcbreen J.C."/>
            <person name="Conrad R.E."/>
            <person name="Kollar L.M."/>
            <person name="Olsson S."/>
            <person name="Huttunen S."/>
            <person name="Landis J.B."/>
            <person name="Wickett N.J."/>
            <person name="Johnson M.G."/>
            <person name="Rensing S.A."/>
            <person name="Grimwood J."/>
            <person name="Schmutz J."/>
            <person name="Mcdaniel S.F."/>
        </authorList>
    </citation>
    <scope>NUCLEOTIDE SEQUENCE</scope>
    <source>
        <strain evidence="2">R40</strain>
    </source>
</reference>
<evidence type="ECO:0000256" key="1">
    <source>
        <dbReference type="SAM" id="MobiDB-lite"/>
    </source>
</evidence>
<name>A0A8T0HWB0_CERPU</name>
<protein>
    <submittedName>
        <fullName evidence="2">Uncharacterized protein</fullName>
    </submittedName>
</protein>
<gene>
    <name evidence="2" type="ORF">KC19_VG307800</name>
</gene>
<feature type="region of interest" description="Disordered" evidence="1">
    <location>
        <begin position="159"/>
        <end position="231"/>
    </location>
</feature>
<feature type="compositionally biased region" description="Polar residues" evidence="1">
    <location>
        <begin position="162"/>
        <end position="172"/>
    </location>
</feature>
<keyword evidence="3" id="KW-1185">Reference proteome</keyword>
<feature type="compositionally biased region" description="Polar residues" evidence="1">
    <location>
        <begin position="1"/>
        <end position="11"/>
    </location>
</feature>
<feature type="region of interest" description="Disordered" evidence="1">
    <location>
        <begin position="1"/>
        <end position="24"/>
    </location>
</feature>
<feature type="compositionally biased region" description="Basic and acidic residues" evidence="1">
    <location>
        <begin position="178"/>
        <end position="199"/>
    </location>
</feature>
<feature type="compositionally biased region" description="Basic and acidic residues" evidence="1">
    <location>
        <begin position="211"/>
        <end position="231"/>
    </location>
</feature>
<dbReference type="AlphaFoldDB" id="A0A8T0HWB0"/>
<evidence type="ECO:0000313" key="2">
    <source>
        <dbReference type="EMBL" id="KAG0574981.1"/>
    </source>
</evidence>